<dbReference type="RefSeq" id="WP_196103640.1">
    <property type="nucleotide sequence ID" value="NZ_CP064942.1"/>
</dbReference>
<dbReference type="InterPro" id="IPR018639">
    <property type="entry name" value="DUF2062"/>
</dbReference>
<feature type="transmembrane region" description="Helical" evidence="1">
    <location>
        <begin position="158"/>
        <end position="180"/>
    </location>
</feature>
<reference evidence="3 4" key="1">
    <citation type="submission" date="2020-11" db="EMBL/GenBank/DDBJ databases">
        <title>Description of Pontivivens ytuae sp. nov. isolated from deep sea sediment of Mariana Trench.</title>
        <authorList>
            <person name="Wang Z."/>
            <person name="Sun Q.-L."/>
            <person name="Xu X.-D."/>
            <person name="Tang Y.-Z."/>
            <person name="Zhang J."/>
        </authorList>
    </citation>
    <scope>NUCLEOTIDE SEQUENCE [LARGE SCALE GENOMIC DNA]</scope>
    <source>
        <strain evidence="3 4">MT2928</strain>
    </source>
</reference>
<evidence type="ECO:0000313" key="3">
    <source>
        <dbReference type="EMBL" id="QPH54431.1"/>
    </source>
</evidence>
<evidence type="ECO:0000259" key="2">
    <source>
        <dbReference type="Pfam" id="PF09835"/>
    </source>
</evidence>
<dbReference type="AlphaFoldDB" id="A0A7S9LSN9"/>
<feature type="transmembrane region" description="Helical" evidence="1">
    <location>
        <begin position="88"/>
        <end position="109"/>
    </location>
</feature>
<dbReference type="Pfam" id="PF09835">
    <property type="entry name" value="DUF2062"/>
    <property type="match status" value="1"/>
</dbReference>
<keyword evidence="1" id="KW-0472">Membrane</keyword>
<dbReference type="Proteomes" id="UP000594800">
    <property type="component" value="Chromosome"/>
</dbReference>
<organism evidence="3 4">
    <name type="scientific">Pontivivens ytuae</name>
    <dbReference type="NCBI Taxonomy" id="2789856"/>
    <lineage>
        <taxon>Bacteria</taxon>
        <taxon>Pseudomonadati</taxon>
        <taxon>Pseudomonadota</taxon>
        <taxon>Alphaproteobacteria</taxon>
        <taxon>Rhodobacterales</taxon>
        <taxon>Paracoccaceae</taxon>
        <taxon>Pontivivens</taxon>
    </lineage>
</organism>
<keyword evidence="1" id="KW-1133">Transmembrane helix</keyword>
<evidence type="ECO:0000313" key="4">
    <source>
        <dbReference type="Proteomes" id="UP000594800"/>
    </source>
</evidence>
<name>A0A7S9LSN9_9RHOB</name>
<dbReference type="KEGG" id="poz:I0K15_01210"/>
<protein>
    <submittedName>
        <fullName evidence="3">DUF2062 domain-containing protein</fullName>
    </submittedName>
</protein>
<feature type="domain" description="DUF2062" evidence="2">
    <location>
        <begin position="27"/>
        <end position="192"/>
    </location>
</feature>
<evidence type="ECO:0000256" key="1">
    <source>
        <dbReference type="SAM" id="Phobius"/>
    </source>
</evidence>
<gene>
    <name evidence="3" type="ORF">I0K15_01210</name>
</gene>
<keyword evidence="4" id="KW-1185">Reference proteome</keyword>
<dbReference type="PANTHER" id="PTHR40547">
    <property type="entry name" value="SLL0298 PROTEIN"/>
    <property type="match status" value="1"/>
</dbReference>
<sequence>MVFKRRKPLSTLERVRQGIYPKSGWRRAVEYLAHRLRRLPDSPHKVSLGLACGVFASFSPLFGLHFMAAMLCAWVVRGNLIASAIGTLFGNPITFPAIAYVSLGFGRWIMGDRGTTDFDIVVKAFANAFAGMWQTTKSFFGYGPSAWDRLALFFQDLFLPYLVGGIIPGLIAGTITYYVSRPVVRAYQARRREKLLKRIAKAARQGHATTAAAERLHEAGGG</sequence>
<dbReference type="PANTHER" id="PTHR40547:SF1">
    <property type="entry name" value="SLL0298 PROTEIN"/>
    <property type="match status" value="1"/>
</dbReference>
<feature type="transmembrane region" description="Helical" evidence="1">
    <location>
        <begin position="48"/>
        <end position="76"/>
    </location>
</feature>
<accession>A0A7S9LSN9</accession>
<proteinExistence type="predicted"/>
<keyword evidence="1" id="KW-0812">Transmembrane</keyword>
<dbReference type="EMBL" id="CP064942">
    <property type="protein sequence ID" value="QPH54431.1"/>
    <property type="molecule type" value="Genomic_DNA"/>
</dbReference>